<feature type="compositionally biased region" description="Low complexity" evidence="1">
    <location>
        <begin position="42"/>
        <end position="58"/>
    </location>
</feature>
<evidence type="ECO:0000256" key="1">
    <source>
        <dbReference type="SAM" id="MobiDB-lite"/>
    </source>
</evidence>
<keyword evidence="3" id="KW-1185">Reference proteome</keyword>
<comment type="caution">
    <text evidence="2">The sequence shown here is derived from an EMBL/GenBank/DDBJ whole genome shotgun (WGS) entry which is preliminary data.</text>
</comment>
<accession>A0AAV4NPH6</accession>
<gene>
    <name evidence="2" type="ORF">CEXT_175991</name>
</gene>
<evidence type="ECO:0000313" key="2">
    <source>
        <dbReference type="EMBL" id="GIX85683.1"/>
    </source>
</evidence>
<sequence>MVRKKPLCGFRRIRGKQWCVGAKNQREFCLMAGNRLSEEESNTTTTNTTTTNTRTSSPDPQPSPSQVNAS</sequence>
<name>A0AAV4NPH6_CAEEX</name>
<feature type="region of interest" description="Disordered" evidence="1">
    <location>
        <begin position="33"/>
        <end position="70"/>
    </location>
</feature>
<organism evidence="2 3">
    <name type="scientific">Caerostris extrusa</name>
    <name type="common">Bark spider</name>
    <name type="synonym">Caerostris bankana</name>
    <dbReference type="NCBI Taxonomy" id="172846"/>
    <lineage>
        <taxon>Eukaryota</taxon>
        <taxon>Metazoa</taxon>
        <taxon>Ecdysozoa</taxon>
        <taxon>Arthropoda</taxon>
        <taxon>Chelicerata</taxon>
        <taxon>Arachnida</taxon>
        <taxon>Araneae</taxon>
        <taxon>Araneomorphae</taxon>
        <taxon>Entelegynae</taxon>
        <taxon>Araneoidea</taxon>
        <taxon>Araneidae</taxon>
        <taxon>Caerostris</taxon>
    </lineage>
</organism>
<dbReference type="EMBL" id="BPLR01021086">
    <property type="protein sequence ID" value="GIX85683.1"/>
    <property type="molecule type" value="Genomic_DNA"/>
</dbReference>
<protein>
    <submittedName>
        <fullName evidence="2">Uncharacterized protein</fullName>
    </submittedName>
</protein>
<reference evidence="2 3" key="1">
    <citation type="submission" date="2021-06" db="EMBL/GenBank/DDBJ databases">
        <title>Caerostris extrusa draft genome.</title>
        <authorList>
            <person name="Kono N."/>
            <person name="Arakawa K."/>
        </authorList>
    </citation>
    <scope>NUCLEOTIDE SEQUENCE [LARGE SCALE GENOMIC DNA]</scope>
</reference>
<dbReference type="Proteomes" id="UP001054945">
    <property type="component" value="Unassembled WGS sequence"/>
</dbReference>
<evidence type="ECO:0000313" key="3">
    <source>
        <dbReference type="Proteomes" id="UP001054945"/>
    </source>
</evidence>
<dbReference type="AlphaFoldDB" id="A0AAV4NPH6"/>
<proteinExistence type="predicted"/>